<dbReference type="PANTHER" id="PTHR11851:SF224">
    <property type="entry name" value="PROCESSING PROTEASE"/>
    <property type="match status" value="1"/>
</dbReference>
<dbReference type="Proteomes" id="UP001269081">
    <property type="component" value="Unassembled WGS sequence"/>
</dbReference>
<dbReference type="InterPro" id="IPR050361">
    <property type="entry name" value="MPP/UQCRC_Complex"/>
</dbReference>
<gene>
    <name evidence="4" type="ORF">J2W48_000082</name>
</gene>
<comment type="caution">
    <text evidence="4">The sequence shown here is derived from an EMBL/GenBank/DDBJ whole genome shotgun (WGS) entry which is preliminary data.</text>
</comment>
<evidence type="ECO:0000313" key="4">
    <source>
        <dbReference type="EMBL" id="MDR7208161.1"/>
    </source>
</evidence>
<organism evidence="4 5">
    <name type="scientific">Flavobacterium piscis</name>
    <dbReference type="NCBI Taxonomy" id="1114874"/>
    <lineage>
        <taxon>Bacteria</taxon>
        <taxon>Pseudomonadati</taxon>
        <taxon>Bacteroidota</taxon>
        <taxon>Flavobacteriia</taxon>
        <taxon>Flavobacteriales</taxon>
        <taxon>Flavobacteriaceae</taxon>
        <taxon>Flavobacterium</taxon>
    </lineage>
</organism>
<feature type="chain" id="PRO_5045410344" evidence="1">
    <location>
        <begin position="20"/>
        <end position="683"/>
    </location>
</feature>
<proteinExistence type="predicted"/>
<protein>
    <submittedName>
        <fullName evidence="4">Zn-dependent peptidase</fullName>
    </submittedName>
</protein>
<name>A0ABU1Y1R6_9FLAO</name>
<accession>A0ABU1Y1R6</accession>
<dbReference type="Gene3D" id="3.30.830.10">
    <property type="entry name" value="Metalloenzyme, LuxS/M16 peptidase-like"/>
    <property type="match status" value="2"/>
</dbReference>
<sequence length="683" mass="75641">MKKILIIAISLFLTLTMQAQDRPQPKPGPAPSINIKKPVSFVLPNGLKVLVVEDHKLPRVSYNLTIDNAPFAEGNKKGVDELTSSLIGNGSLKTPKNTFNEEIDFLGAEINFYSSGAYASGLSKYSKRILELMAEGALSPNFTQDEFEKEKEKLIEGLKTQEKSVAVVAGRVENVLVYGKNHPSGEYLSEETINNVTLSDVKANYSSYFVPEKAYLVIIGDIKFKEIKKSVESLFNSWKKAKAPQSTYPEPKNADKTQINFVDMPNAVQSEIALVNTVNLKLSDPDYFPVIVANQVLGGDFNSYLNMNLREAHGWTYGARSSVGTNKYSVSKFKANSQVRNAVTDSAVVEFIKEIKRIRSEKVTEEALSNVKAGYVGKFVMQVEKPQTIARYALNIETEGLPADFYENYIKNIQAVTSDDVLRVMKKYVLEDNMRIIVTGKGSEVIPGLEKLKIPISYFDKFGNPIDKPIVKKEIPAGVTAKSVFDNYIKTIGGEKAVSTVKTLAMNGSTTIPQAPSPLTFTSKLDSKGKMMVSLSMGGMNLMKQVVNEKGAYIEQQGQKKNLEGDDLIEMKASATPFEELQLRKNTNLKIDGIESINASDAYVIKDGKTTYYYDVKSGLKVAESKVREQAGQSITQITNFNDYKEVKGIKVPFNIIQNVGFELDIKMSDIKINEGVSDSDFQ</sequence>
<dbReference type="EMBL" id="JAVDWQ010000001">
    <property type="protein sequence ID" value="MDR7208161.1"/>
    <property type="molecule type" value="Genomic_DNA"/>
</dbReference>
<evidence type="ECO:0000259" key="2">
    <source>
        <dbReference type="Pfam" id="PF00675"/>
    </source>
</evidence>
<keyword evidence="1" id="KW-0732">Signal</keyword>
<reference evidence="4 5" key="1">
    <citation type="submission" date="2023-07" db="EMBL/GenBank/DDBJ databases">
        <title>Sorghum-associated microbial communities from plants grown in Nebraska, USA.</title>
        <authorList>
            <person name="Schachtman D."/>
        </authorList>
    </citation>
    <scope>NUCLEOTIDE SEQUENCE [LARGE SCALE GENOMIC DNA]</scope>
    <source>
        <strain evidence="4 5">4129</strain>
    </source>
</reference>
<evidence type="ECO:0000256" key="1">
    <source>
        <dbReference type="SAM" id="SignalP"/>
    </source>
</evidence>
<feature type="domain" description="Peptidase M16 N-terminal" evidence="2">
    <location>
        <begin position="49"/>
        <end position="165"/>
    </location>
</feature>
<dbReference type="Pfam" id="PF05193">
    <property type="entry name" value="Peptidase_M16_C"/>
    <property type="match status" value="1"/>
</dbReference>
<dbReference type="RefSeq" id="WP_310276389.1">
    <property type="nucleotide sequence ID" value="NZ_JAVDWQ010000001.1"/>
</dbReference>
<evidence type="ECO:0000313" key="5">
    <source>
        <dbReference type="Proteomes" id="UP001269081"/>
    </source>
</evidence>
<dbReference type="SUPFAM" id="SSF63411">
    <property type="entry name" value="LuxS/MPP-like metallohydrolase"/>
    <property type="match status" value="2"/>
</dbReference>
<feature type="signal peptide" evidence="1">
    <location>
        <begin position="1"/>
        <end position="19"/>
    </location>
</feature>
<dbReference type="PANTHER" id="PTHR11851">
    <property type="entry name" value="METALLOPROTEASE"/>
    <property type="match status" value="1"/>
</dbReference>
<dbReference type="InterPro" id="IPR007863">
    <property type="entry name" value="Peptidase_M16_C"/>
</dbReference>
<feature type="domain" description="Peptidase M16 C-terminal" evidence="3">
    <location>
        <begin position="195"/>
        <end position="374"/>
    </location>
</feature>
<keyword evidence="5" id="KW-1185">Reference proteome</keyword>
<evidence type="ECO:0000259" key="3">
    <source>
        <dbReference type="Pfam" id="PF05193"/>
    </source>
</evidence>
<dbReference type="Pfam" id="PF00675">
    <property type="entry name" value="Peptidase_M16"/>
    <property type="match status" value="1"/>
</dbReference>
<dbReference type="InterPro" id="IPR011249">
    <property type="entry name" value="Metalloenz_LuxS/M16"/>
</dbReference>
<dbReference type="InterPro" id="IPR011765">
    <property type="entry name" value="Pept_M16_N"/>
</dbReference>